<dbReference type="InterPro" id="IPR029063">
    <property type="entry name" value="SAM-dependent_MTases_sf"/>
</dbReference>
<dbReference type="RefSeq" id="WP_255387824.1">
    <property type="nucleotide sequence ID" value="NZ_CP101508.1"/>
</dbReference>
<dbReference type="SUPFAM" id="SSF53335">
    <property type="entry name" value="S-adenosyl-L-methionine-dependent methyltransferases"/>
    <property type="match status" value="1"/>
</dbReference>
<accession>A0ABY5GBP0</accession>
<proteinExistence type="predicted"/>
<keyword evidence="2" id="KW-1185">Reference proteome</keyword>
<name>A0ABY5GBP0_9GAMM</name>
<dbReference type="Gene3D" id="3.40.50.150">
    <property type="entry name" value="Vaccinia Virus protein VP39"/>
    <property type="match status" value="1"/>
</dbReference>
<sequence length="260" mass="29637">MDDFYIDPKGLAAYYEIQWLDKLRLNGVTEQLESKSKHVPESFIESSHTQSVAQFVIEAIEAENIYPKSALEVGPALGRNSYELVTNIPTIRSVTVVEPSHRLLSNFKQIIIEGAKCQFPYIKSLKELGYFEFDASPIAKACNHVAFTLIEAPFEHGLVPKKFDLVICLNVLDQCESPKTIVEALMDATALNGMLILSCTYQWSKKHLKEESEAVDDINDYFGINWEKISEDEIEYKIRFNERYSLLFLSHVVAYKKVGK</sequence>
<evidence type="ECO:0000313" key="2">
    <source>
        <dbReference type="Proteomes" id="UP001057998"/>
    </source>
</evidence>
<reference evidence="1" key="1">
    <citation type="submission" date="2022-07" db="EMBL/GenBank/DDBJ databases">
        <title>Genome sequencing of Photobacterium atrarenae GJH2-4.</title>
        <authorList>
            <person name="Park S.-J."/>
        </authorList>
    </citation>
    <scope>NUCLEOTIDE SEQUENCE</scope>
    <source>
        <strain evidence="1">GJH2-4</strain>
    </source>
</reference>
<dbReference type="Proteomes" id="UP001057998">
    <property type="component" value="Chromosome 1"/>
</dbReference>
<dbReference type="EMBL" id="CP101508">
    <property type="protein sequence ID" value="UTV26614.1"/>
    <property type="molecule type" value="Genomic_DNA"/>
</dbReference>
<evidence type="ECO:0000313" key="1">
    <source>
        <dbReference type="EMBL" id="UTV26614.1"/>
    </source>
</evidence>
<gene>
    <name evidence="1" type="ORF">NNL38_09570</name>
</gene>
<protein>
    <submittedName>
        <fullName evidence="1">Methyltransferase-like protein 9</fullName>
    </submittedName>
</protein>
<organism evidence="1 2">
    <name type="scientific">Photobacterium atrarenae</name>
    <dbReference type="NCBI Taxonomy" id="865757"/>
    <lineage>
        <taxon>Bacteria</taxon>
        <taxon>Pseudomonadati</taxon>
        <taxon>Pseudomonadota</taxon>
        <taxon>Gammaproteobacteria</taxon>
        <taxon>Vibrionales</taxon>
        <taxon>Vibrionaceae</taxon>
        <taxon>Photobacterium</taxon>
    </lineage>
</organism>